<keyword evidence="4 5" id="KW-0067">ATP-binding</keyword>
<dbReference type="GO" id="GO:0016757">
    <property type="term" value="F:glycosyltransferase activity"/>
    <property type="evidence" value="ECO:0007669"/>
    <property type="project" value="UniProtKB-KW"/>
</dbReference>
<dbReference type="InterPro" id="IPR017555">
    <property type="entry name" value="TriPribosyl-deP-CoA_syn"/>
</dbReference>
<proteinExistence type="inferred from homology"/>
<dbReference type="NCBIfam" id="TIGR03132">
    <property type="entry name" value="malonate_mdcB"/>
    <property type="match status" value="1"/>
</dbReference>
<dbReference type="RefSeq" id="WP_244605799.1">
    <property type="nucleotide sequence ID" value="NZ_CP139089.1"/>
</dbReference>
<evidence type="ECO:0000256" key="5">
    <source>
        <dbReference type="HAMAP-Rule" id="MF_01883"/>
    </source>
</evidence>
<evidence type="ECO:0000256" key="1">
    <source>
        <dbReference type="ARBA" id="ARBA00001210"/>
    </source>
</evidence>
<dbReference type="GO" id="GO:0046917">
    <property type="term" value="F:triphosphoribosyl-dephospho-CoA synthase activity"/>
    <property type="evidence" value="ECO:0007669"/>
    <property type="project" value="UniProtKB-UniRule"/>
</dbReference>
<dbReference type="InterPro" id="IPR002736">
    <property type="entry name" value="CitG"/>
</dbReference>
<dbReference type="GO" id="GO:0005524">
    <property type="term" value="F:ATP binding"/>
    <property type="evidence" value="ECO:0007669"/>
    <property type="project" value="UniProtKB-KW"/>
</dbReference>
<keyword evidence="7" id="KW-0328">Glycosyltransferase</keyword>
<dbReference type="AlphaFoldDB" id="A0A4U8Z2A1"/>
<comment type="catalytic activity">
    <reaction evidence="1 5">
        <text>3'-dephospho-CoA + ATP = 2'-(5''-triphospho-alpha-D-ribosyl)-3'-dephospho-CoA + adenine</text>
        <dbReference type="Rhea" id="RHEA:15117"/>
        <dbReference type="ChEBI" id="CHEBI:16708"/>
        <dbReference type="ChEBI" id="CHEBI:30616"/>
        <dbReference type="ChEBI" id="CHEBI:57328"/>
        <dbReference type="ChEBI" id="CHEBI:61378"/>
        <dbReference type="EC" id="2.4.2.52"/>
    </reaction>
</comment>
<reference evidence="7 8" key="1">
    <citation type="submission" date="2019-03" db="EMBL/GenBank/DDBJ databases">
        <authorList>
            <person name="Kox A.R. M."/>
        </authorList>
    </citation>
    <scope>NUCLEOTIDE SEQUENCE [LARGE SCALE GENOMIC DNA]</scope>
    <source>
        <strain evidence="7">MTUNDRAET4 annotated genome</strain>
    </source>
</reference>
<dbReference type="GO" id="GO:0051191">
    <property type="term" value="P:prosthetic group biosynthetic process"/>
    <property type="evidence" value="ECO:0007669"/>
    <property type="project" value="TreeGrafter"/>
</dbReference>
<comment type="function">
    <text evidence="5">Involved in the formation of 2-(5''-phosphoribosyl)-3'-dephosphocoenzyme-A, the prosthetic group of the acyl-carrier protein of the malonate decarboxylase.</text>
</comment>
<dbReference type="PANTHER" id="PTHR30201:SF2">
    <property type="entry name" value="2-(5''-TRIPHOSPHORIBOSYL)-3'-DEPHOSPHOCOENZYME-A SYNTHASE"/>
    <property type="match status" value="1"/>
</dbReference>
<gene>
    <name evidence="5 7" type="primary">mdcB</name>
    <name evidence="7" type="ORF">MTUNDRAET4_2560</name>
</gene>
<dbReference type="Gene3D" id="1.10.4200.10">
    <property type="entry name" value="Triphosphoribosyl-dephospho-CoA protein"/>
    <property type="match status" value="2"/>
</dbReference>
<dbReference type="EC" id="2.4.2.52" evidence="5"/>
<keyword evidence="2 5" id="KW-0808">Transferase</keyword>
<dbReference type="Proteomes" id="UP000294360">
    <property type="component" value="Chromosome"/>
</dbReference>
<dbReference type="HAMAP" id="MF_01883">
    <property type="entry name" value="MdcB"/>
    <property type="match status" value="1"/>
</dbReference>
<dbReference type="Pfam" id="PF01874">
    <property type="entry name" value="CitG"/>
    <property type="match status" value="1"/>
</dbReference>
<evidence type="ECO:0000256" key="3">
    <source>
        <dbReference type="ARBA" id="ARBA00022741"/>
    </source>
</evidence>
<evidence type="ECO:0000256" key="4">
    <source>
        <dbReference type="ARBA" id="ARBA00022840"/>
    </source>
</evidence>
<dbReference type="EMBL" id="LR536450">
    <property type="protein sequence ID" value="VFU09447.1"/>
    <property type="molecule type" value="Genomic_DNA"/>
</dbReference>
<dbReference type="KEGG" id="mtun:MTUNDRAET4_2560"/>
<comment type="similarity">
    <text evidence="5">Belongs to the CitG/MdcB family.</text>
</comment>
<evidence type="ECO:0000256" key="2">
    <source>
        <dbReference type="ARBA" id="ARBA00022679"/>
    </source>
</evidence>
<sequence length="306" mass="31661">MSAALALRVSPEAPQNPASGEKAALTPEAIGALATACLRLEVDTWPKPGLVSHVDNGSHADMDAALLHRSAGVLEPFFAAIAKAAGAGADMDRLRGVGMAAEAEMLAATGGVNTHRGAIFGLGLLCAAAALRNAREPTLGATVSRRWGRAIHEGPAALHSHGSRAGRRYGASGARGEAATGFPSVYMLGAPALDEGLRLAPHDLEAARVQAIFALIAGVADTNILHRGGAEGLAFAQRRAAEFLDRGGVGAPGWRESAARVHDEFVLRQLSPGGSADLLSMSLFVRAVERPARSVRSEFDHAREAQ</sequence>
<evidence type="ECO:0000313" key="7">
    <source>
        <dbReference type="EMBL" id="VFU09447.1"/>
    </source>
</evidence>
<accession>A0A4U8Z2A1</accession>
<evidence type="ECO:0000256" key="6">
    <source>
        <dbReference type="SAM" id="MobiDB-lite"/>
    </source>
</evidence>
<organism evidence="7 8">
    <name type="scientific">Methylocella tundrae</name>
    <dbReference type="NCBI Taxonomy" id="227605"/>
    <lineage>
        <taxon>Bacteria</taxon>
        <taxon>Pseudomonadati</taxon>
        <taxon>Pseudomonadota</taxon>
        <taxon>Alphaproteobacteria</taxon>
        <taxon>Hyphomicrobiales</taxon>
        <taxon>Beijerinckiaceae</taxon>
        <taxon>Methylocella</taxon>
    </lineage>
</organism>
<keyword evidence="3 5" id="KW-0547">Nucleotide-binding</keyword>
<protein>
    <recommendedName>
        <fullName evidence="5">Probable 2-(5''-triphosphoribosyl)-3'-dephosphocoenzyme-A synthase</fullName>
        <shortName evidence="5">2-(5''-triphosphoribosyl)-3'-dephospho-CoA synthase</shortName>
        <ecNumber evidence="5">2.4.2.52</ecNumber>
    </recommendedName>
</protein>
<name>A0A4U8Z2A1_METTU</name>
<evidence type="ECO:0000313" key="8">
    <source>
        <dbReference type="Proteomes" id="UP000294360"/>
    </source>
</evidence>
<dbReference type="PANTHER" id="PTHR30201">
    <property type="entry name" value="TRIPHOSPHORIBOSYL-DEPHOSPHO-COA SYNTHASE"/>
    <property type="match status" value="1"/>
</dbReference>
<feature type="region of interest" description="Disordered" evidence="6">
    <location>
        <begin position="1"/>
        <end position="22"/>
    </location>
</feature>